<dbReference type="Proteomes" id="UP001443914">
    <property type="component" value="Unassembled WGS sequence"/>
</dbReference>
<dbReference type="InterPro" id="IPR005135">
    <property type="entry name" value="Endo/exonuclease/phosphatase"/>
</dbReference>
<name>A0AAW1KTX8_SAPOF</name>
<dbReference type="AlphaFoldDB" id="A0AAW1KTX8"/>
<proteinExistence type="predicted"/>
<dbReference type="EMBL" id="JBDFQZ010000005">
    <property type="protein sequence ID" value="KAK9723927.1"/>
    <property type="molecule type" value="Genomic_DNA"/>
</dbReference>
<dbReference type="PANTHER" id="PTHR33710">
    <property type="entry name" value="BNAC02G09200D PROTEIN"/>
    <property type="match status" value="1"/>
</dbReference>
<dbReference type="Gene3D" id="3.60.10.10">
    <property type="entry name" value="Endonuclease/exonuclease/phosphatase"/>
    <property type="match status" value="1"/>
</dbReference>
<evidence type="ECO:0000259" key="1">
    <source>
        <dbReference type="Pfam" id="PF03372"/>
    </source>
</evidence>
<protein>
    <recommendedName>
        <fullName evidence="1">Endonuclease/exonuclease/phosphatase domain-containing protein</fullName>
    </recommendedName>
</protein>
<dbReference type="Pfam" id="PF03372">
    <property type="entry name" value="Exo_endo_phos"/>
    <property type="match status" value="1"/>
</dbReference>
<reference evidence="2" key="1">
    <citation type="submission" date="2024-03" db="EMBL/GenBank/DDBJ databases">
        <title>WGS assembly of Saponaria officinalis var. Norfolk2.</title>
        <authorList>
            <person name="Jenkins J."/>
            <person name="Shu S."/>
            <person name="Grimwood J."/>
            <person name="Barry K."/>
            <person name="Goodstein D."/>
            <person name="Schmutz J."/>
            <person name="Leebens-Mack J."/>
            <person name="Osbourn A."/>
        </authorList>
    </citation>
    <scope>NUCLEOTIDE SEQUENCE [LARGE SCALE GENOMIC DNA]</scope>
    <source>
        <strain evidence="2">JIC</strain>
    </source>
</reference>
<accession>A0AAW1KTX8</accession>
<sequence length="221" mass="25436">MVNVGFWNVRGLNRVAKQSKIKWFMNKNKVDLFGLLETKIRNSGLSGVVSTIGNNWSYCTNHSYHPYGRVWVLWNHRVFEVLNVDGHAQVLHLHVKLMGTGVQFWISMVYEFNTAAERVSLWDNLCATARGISRPWMWCGDFNSVLGPEELIGAPVQLSEIRPFRECVKYCEVADCKAVGAYFTWNNKQPSGRRVFSRLDRVMHNGEWVMSFPDTVANFMP</sequence>
<comment type="caution">
    <text evidence="2">The sequence shown here is derived from an EMBL/GenBank/DDBJ whole genome shotgun (WGS) entry which is preliminary data.</text>
</comment>
<keyword evidence="3" id="KW-1185">Reference proteome</keyword>
<dbReference type="SUPFAM" id="SSF56219">
    <property type="entry name" value="DNase I-like"/>
    <property type="match status" value="1"/>
</dbReference>
<evidence type="ECO:0000313" key="2">
    <source>
        <dbReference type="EMBL" id="KAK9723927.1"/>
    </source>
</evidence>
<dbReference type="InterPro" id="IPR036691">
    <property type="entry name" value="Endo/exonu/phosph_ase_sf"/>
</dbReference>
<feature type="domain" description="Endonuclease/exonuclease/phosphatase" evidence="1">
    <location>
        <begin position="7"/>
        <end position="215"/>
    </location>
</feature>
<gene>
    <name evidence="2" type="ORF">RND81_05G034900</name>
</gene>
<dbReference type="GO" id="GO:0003824">
    <property type="term" value="F:catalytic activity"/>
    <property type="evidence" value="ECO:0007669"/>
    <property type="project" value="InterPro"/>
</dbReference>
<organism evidence="2 3">
    <name type="scientific">Saponaria officinalis</name>
    <name type="common">Common soapwort</name>
    <name type="synonym">Lychnis saponaria</name>
    <dbReference type="NCBI Taxonomy" id="3572"/>
    <lineage>
        <taxon>Eukaryota</taxon>
        <taxon>Viridiplantae</taxon>
        <taxon>Streptophyta</taxon>
        <taxon>Embryophyta</taxon>
        <taxon>Tracheophyta</taxon>
        <taxon>Spermatophyta</taxon>
        <taxon>Magnoliopsida</taxon>
        <taxon>eudicotyledons</taxon>
        <taxon>Gunneridae</taxon>
        <taxon>Pentapetalae</taxon>
        <taxon>Caryophyllales</taxon>
        <taxon>Caryophyllaceae</taxon>
        <taxon>Caryophylleae</taxon>
        <taxon>Saponaria</taxon>
    </lineage>
</organism>
<dbReference type="PANTHER" id="PTHR33710:SF81">
    <property type="entry name" value="ENDONUCLEASE_EXONUCLEASE_PHOSPHATASE DOMAIN-CONTAINING PROTEIN"/>
    <property type="match status" value="1"/>
</dbReference>
<evidence type="ECO:0000313" key="3">
    <source>
        <dbReference type="Proteomes" id="UP001443914"/>
    </source>
</evidence>